<keyword evidence="1" id="KW-1133">Transmembrane helix</keyword>
<dbReference type="SUPFAM" id="SSF54106">
    <property type="entry name" value="LysM domain"/>
    <property type="match status" value="1"/>
</dbReference>
<reference evidence="3 4" key="1">
    <citation type="submission" date="2019-03" db="EMBL/GenBank/DDBJ databases">
        <title>Genomic Encyclopedia of Type Strains, Phase IV (KMG-IV): sequencing the most valuable type-strain genomes for metagenomic binning, comparative biology and taxonomic classification.</title>
        <authorList>
            <person name="Goeker M."/>
        </authorList>
    </citation>
    <scope>NUCLEOTIDE SEQUENCE [LARGE SCALE GENOMIC DNA]</scope>
    <source>
        <strain evidence="3 4">DSM 24455</strain>
    </source>
</reference>
<dbReference type="SMART" id="SM00257">
    <property type="entry name" value="LysM"/>
    <property type="match status" value="1"/>
</dbReference>
<feature type="domain" description="LysM" evidence="2">
    <location>
        <begin position="44"/>
        <end position="94"/>
    </location>
</feature>
<dbReference type="CDD" id="cd00118">
    <property type="entry name" value="LysM"/>
    <property type="match status" value="1"/>
</dbReference>
<keyword evidence="1" id="KW-0472">Membrane</keyword>
<dbReference type="AlphaFoldDB" id="A0A4R7KUJ3"/>
<protein>
    <submittedName>
        <fullName evidence="3">LysM domain-containing protein</fullName>
    </submittedName>
</protein>
<dbReference type="InterPro" id="IPR018392">
    <property type="entry name" value="LysM"/>
</dbReference>
<keyword evidence="1" id="KW-0812">Transmembrane</keyword>
<dbReference type="InterPro" id="IPR036779">
    <property type="entry name" value="LysM_dom_sf"/>
</dbReference>
<accession>A0A4R7KUJ3</accession>
<organism evidence="3 4">
    <name type="scientific">Fonticella tunisiensis</name>
    <dbReference type="NCBI Taxonomy" id="1096341"/>
    <lineage>
        <taxon>Bacteria</taxon>
        <taxon>Bacillati</taxon>
        <taxon>Bacillota</taxon>
        <taxon>Clostridia</taxon>
        <taxon>Eubacteriales</taxon>
        <taxon>Clostridiaceae</taxon>
        <taxon>Fonticella</taxon>
    </lineage>
</organism>
<evidence type="ECO:0000259" key="2">
    <source>
        <dbReference type="PROSITE" id="PS51782"/>
    </source>
</evidence>
<dbReference type="PROSITE" id="PS51782">
    <property type="entry name" value="LYSM"/>
    <property type="match status" value="1"/>
</dbReference>
<keyword evidence="4" id="KW-1185">Reference proteome</keyword>
<dbReference type="EMBL" id="SOAZ01000002">
    <property type="protein sequence ID" value="TDT63394.1"/>
    <property type="molecule type" value="Genomic_DNA"/>
</dbReference>
<dbReference type="Pfam" id="PF01476">
    <property type="entry name" value="LysM"/>
    <property type="match status" value="2"/>
</dbReference>
<evidence type="ECO:0000256" key="1">
    <source>
        <dbReference type="SAM" id="Phobius"/>
    </source>
</evidence>
<evidence type="ECO:0000313" key="3">
    <source>
        <dbReference type="EMBL" id="TDT63394.1"/>
    </source>
</evidence>
<feature type="transmembrane region" description="Helical" evidence="1">
    <location>
        <begin position="7"/>
        <end position="26"/>
    </location>
</feature>
<dbReference type="Gene3D" id="3.10.350.10">
    <property type="entry name" value="LysM domain"/>
    <property type="match status" value="1"/>
</dbReference>
<sequence>MCKKKNGVKFLLILAVSIGVLTISIYRGIELYTSKNEKFSYAYQVHVVMPGETLWDISKQYKTPDQDIRELIYNIRQANKLDSVIIKPGQEILIPKTKEDGGN</sequence>
<dbReference type="RefSeq" id="WP_166636291.1">
    <property type="nucleotide sequence ID" value="NZ_SOAZ01000002.1"/>
</dbReference>
<comment type="caution">
    <text evidence="3">The sequence shown here is derived from an EMBL/GenBank/DDBJ whole genome shotgun (WGS) entry which is preliminary data.</text>
</comment>
<evidence type="ECO:0000313" key="4">
    <source>
        <dbReference type="Proteomes" id="UP000295325"/>
    </source>
</evidence>
<name>A0A4R7KUJ3_9CLOT</name>
<dbReference type="Proteomes" id="UP000295325">
    <property type="component" value="Unassembled WGS sequence"/>
</dbReference>
<proteinExistence type="predicted"/>
<gene>
    <name evidence="3" type="ORF">EDD71_102156</name>
</gene>